<dbReference type="SUPFAM" id="SSF56655">
    <property type="entry name" value="Carbohydrate phosphatase"/>
    <property type="match status" value="1"/>
</dbReference>
<dbReference type="Gene3D" id="3.40.190.80">
    <property type="match status" value="1"/>
</dbReference>
<proteinExistence type="inferred from homology"/>
<gene>
    <name evidence="3" type="ORF">KME65_19515</name>
</gene>
<evidence type="ECO:0000256" key="1">
    <source>
        <dbReference type="ARBA" id="ARBA00009759"/>
    </source>
</evidence>
<keyword evidence="2" id="KW-0479">Metal-binding</keyword>
<evidence type="ECO:0000256" key="2">
    <source>
        <dbReference type="PIRSR" id="PIRSR600760-2"/>
    </source>
</evidence>
<dbReference type="EMBL" id="JAHHGM010000028">
    <property type="protein sequence ID" value="MBT2991154.1"/>
    <property type="molecule type" value="Genomic_DNA"/>
</dbReference>
<feature type="binding site" evidence="2">
    <location>
        <position position="90"/>
    </location>
    <ligand>
        <name>Mg(2+)</name>
        <dbReference type="ChEBI" id="CHEBI:18420"/>
        <label>2</label>
    </ligand>
</feature>
<dbReference type="PANTHER" id="PTHR20854">
    <property type="entry name" value="INOSITOL MONOPHOSPHATASE"/>
    <property type="match status" value="1"/>
</dbReference>
<dbReference type="GO" id="GO:0007165">
    <property type="term" value="P:signal transduction"/>
    <property type="evidence" value="ECO:0007669"/>
    <property type="project" value="TreeGrafter"/>
</dbReference>
<dbReference type="InterPro" id="IPR000760">
    <property type="entry name" value="Inositol_monophosphatase-like"/>
</dbReference>
<feature type="binding site" evidence="2">
    <location>
        <position position="89"/>
    </location>
    <ligand>
        <name>Mg(2+)</name>
        <dbReference type="ChEBI" id="CHEBI:18420"/>
        <label>1</label>
        <note>catalytic</note>
    </ligand>
</feature>
<feature type="binding site" evidence="2">
    <location>
        <position position="87"/>
    </location>
    <ligand>
        <name>Mg(2+)</name>
        <dbReference type="ChEBI" id="CHEBI:18420"/>
        <label>1</label>
        <note>catalytic</note>
    </ligand>
</feature>
<dbReference type="Gene3D" id="3.30.540.10">
    <property type="entry name" value="Fructose-1,6-Bisphosphatase, subunit A, domain 1"/>
    <property type="match status" value="1"/>
</dbReference>
<dbReference type="CDD" id="cd01637">
    <property type="entry name" value="IMPase_like"/>
    <property type="match status" value="1"/>
</dbReference>
<accession>A0A944MC56</accession>
<dbReference type="Pfam" id="PF00459">
    <property type="entry name" value="Inositol_P"/>
    <property type="match status" value="1"/>
</dbReference>
<sequence length="268" mass="29707">MRIDTDLLCDLLVESAQAELIPRFQCSDSHLKADGSLVTQADLAMQQHILDRLNHHYPEIPLLGEEMPADRQLAILNDNTRGFWCLDPLDGTANFVAGMPFFAVSLAYMSNGRVELGLVYDPLRDELFHARRGSGAWLNQTPLNLDNRLDRLQECVAMVDFKRLDPALAHQLASAPPYRSQRSIGSVALDWCWLAAGRLQLYLHGGARLWDYAAGTLIFSEAGGQFSLIDPATASAAQSGPGLRPRMAVAAANQRLFENWLSWLKGFS</sequence>
<evidence type="ECO:0000313" key="3">
    <source>
        <dbReference type="EMBL" id="MBT2991154.1"/>
    </source>
</evidence>
<name>A0A944MC56_9GAMM</name>
<comment type="similarity">
    <text evidence="1">Belongs to the inositol monophosphatase superfamily.</text>
</comment>
<feature type="binding site" evidence="2">
    <location>
        <position position="211"/>
    </location>
    <ligand>
        <name>Mg(2+)</name>
        <dbReference type="ChEBI" id="CHEBI:18420"/>
        <label>1</label>
        <note>catalytic</note>
    </ligand>
</feature>
<reference evidence="3 4" key="1">
    <citation type="submission" date="2021-05" db="EMBL/GenBank/DDBJ databases">
        <title>Genetic and Functional Diversity in Clade A Lucinid endosymbionts from the Bahamas.</title>
        <authorList>
            <person name="Giani N.M."/>
            <person name="Engel A.S."/>
            <person name="Campbell B.J."/>
        </authorList>
    </citation>
    <scope>NUCLEOTIDE SEQUENCE [LARGE SCALE GENOMIC DNA]</scope>
    <source>
        <strain evidence="3">LUC16012Gg_MoonRockCtena</strain>
    </source>
</reference>
<organism evidence="3 4">
    <name type="scientific">Candidatus Thiodiazotropha taylori</name>
    <dbReference type="NCBI Taxonomy" id="2792791"/>
    <lineage>
        <taxon>Bacteria</taxon>
        <taxon>Pseudomonadati</taxon>
        <taxon>Pseudomonadota</taxon>
        <taxon>Gammaproteobacteria</taxon>
        <taxon>Chromatiales</taxon>
        <taxon>Sedimenticolaceae</taxon>
        <taxon>Candidatus Thiodiazotropha</taxon>
    </lineage>
</organism>
<protein>
    <submittedName>
        <fullName evidence="3">Inositol monophosphatase family protein</fullName>
    </submittedName>
</protein>
<keyword evidence="2" id="KW-0460">Magnesium</keyword>
<dbReference type="Proteomes" id="UP000770889">
    <property type="component" value="Unassembled WGS sequence"/>
</dbReference>
<dbReference type="GO" id="GO:0006020">
    <property type="term" value="P:inositol metabolic process"/>
    <property type="evidence" value="ECO:0007669"/>
    <property type="project" value="TreeGrafter"/>
</dbReference>
<dbReference type="AlphaFoldDB" id="A0A944MC56"/>
<dbReference type="PRINTS" id="PR00377">
    <property type="entry name" value="IMPHPHTASES"/>
</dbReference>
<feature type="binding site" evidence="2">
    <location>
        <position position="65"/>
    </location>
    <ligand>
        <name>Mg(2+)</name>
        <dbReference type="ChEBI" id="CHEBI:18420"/>
        <label>1</label>
        <note>catalytic</note>
    </ligand>
</feature>
<dbReference type="PANTHER" id="PTHR20854:SF4">
    <property type="entry name" value="INOSITOL-1-MONOPHOSPHATASE-RELATED"/>
    <property type="match status" value="1"/>
</dbReference>
<dbReference type="GO" id="GO:0046872">
    <property type="term" value="F:metal ion binding"/>
    <property type="evidence" value="ECO:0007669"/>
    <property type="project" value="UniProtKB-KW"/>
</dbReference>
<evidence type="ECO:0000313" key="4">
    <source>
        <dbReference type="Proteomes" id="UP000770889"/>
    </source>
</evidence>
<comment type="caution">
    <text evidence="3">The sequence shown here is derived from an EMBL/GenBank/DDBJ whole genome shotgun (WGS) entry which is preliminary data.</text>
</comment>
<dbReference type="GO" id="GO:0008934">
    <property type="term" value="F:inositol monophosphate 1-phosphatase activity"/>
    <property type="evidence" value="ECO:0007669"/>
    <property type="project" value="TreeGrafter"/>
</dbReference>
<comment type="cofactor">
    <cofactor evidence="2">
        <name>Mg(2+)</name>
        <dbReference type="ChEBI" id="CHEBI:18420"/>
    </cofactor>
</comment>